<reference evidence="2" key="1">
    <citation type="journal article" date="2019" name="Int. J. Syst. Evol. Microbiol.">
        <title>The Global Catalogue of Microorganisms (GCM) 10K type strain sequencing project: providing services to taxonomists for standard genome sequencing and annotation.</title>
        <authorList>
            <consortium name="The Broad Institute Genomics Platform"/>
            <consortium name="The Broad Institute Genome Sequencing Center for Infectious Disease"/>
            <person name="Wu L."/>
            <person name="Ma J."/>
        </authorList>
    </citation>
    <scope>NUCLEOTIDE SEQUENCE [LARGE SCALE GENOMIC DNA]</scope>
    <source>
        <strain evidence="2">CCUG 52537</strain>
    </source>
</reference>
<keyword evidence="2" id="KW-1185">Reference proteome</keyword>
<name>A0ABW3C521_SPHXN</name>
<accession>A0ABW3C521</accession>
<dbReference type="InterPro" id="IPR032710">
    <property type="entry name" value="NTF2-like_dom_sf"/>
</dbReference>
<evidence type="ECO:0000313" key="2">
    <source>
        <dbReference type="Proteomes" id="UP001597124"/>
    </source>
</evidence>
<organism evidence="1 2">
    <name type="scientific">Sphingosinicella xenopeptidilytica</name>
    <dbReference type="NCBI Taxonomy" id="364098"/>
    <lineage>
        <taxon>Bacteria</taxon>
        <taxon>Pseudomonadati</taxon>
        <taxon>Pseudomonadota</taxon>
        <taxon>Alphaproteobacteria</taxon>
        <taxon>Sphingomonadales</taxon>
        <taxon>Sphingosinicellaceae</taxon>
        <taxon>Sphingosinicella</taxon>
    </lineage>
</organism>
<dbReference type="SUPFAM" id="SSF54427">
    <property type="entry name" value="NTF2-like"/>
    <property type="match status" value="1"/>
</dbReference>
<proteinExistence type="predicted"/>
<dbReference type="CDD" id="cd00531">
    <property type="entry name" value="NTF2_like"/>
    <property type="match status" value="1"/>
</dbReference>
<dbReference type="InterPro" id="IPR039437">
    <property type="entry name" value="FrzH/put_lumazine-bd"/>
</dbReference>
<comment type="caution">
    <text evidence="1">The sequence shown here is derived from an EMBL/GenBank/DDBJ whole genome shotgun (WGS) entry which is preliminary data.</text>
</comment>
<dbReference type="Gene3D" id="3.10.450.50">
    <property type="match status" value="1"/>
</dbReference>
<sequence length="129" mass="14643">MSEDAIRSVVEAYYHAMVGGDEAALRQVFDPEARFQGWRDGSEVRRDLDAFAAMLQTPYDGEAHTEWRIDLVDRTGPVAIVRVVDWFRGRYYTDYLTLAQRNGAWIIVNKCFYAHHADAKGIDDLGGDA</sequence>
<evidence type="ECO:0000313" key="1">
    <source>
        <dbReference type="EMBL" id="MFD0848746.1"/>
    </source>
</evidence>
<gene>
    <name evidence="1" type="ORF">ACFQ00_10470</name>
</gene>
<dbReference type="EMBL" id="JBHTIK010000005">
    <property type="protein sequence ID" value="MFD0848746.1"/>
    <property type="molecule type" value="Genomic_DNA"/>
</dbReference>
<dbReference type="Pfam" id="PF12893">
    <property type="entry name" value="Lumazine_bd_2"/>
    <property type="match status" value="1"/>
</dbReference>
<protein>
    <submittedName>
        <fullName evidence="1">Nuclear transport factor 2 family protein</fullName>
    </submittedName>
</protein>
<dbReference type="RefSeq" id="WP_381490045.1">
    <property type="nucleotide sequence ID" value="NZ_JBHTIK010000005.1"/>
</dbReference>
<dbReference type="Proteomes" id="UP001597124">
    <property type="component" value="Unassembled WGS sequence"/>
</dbReference>